<gene>
    <name evidence="1" type="ORF">Pfra01_002301400</name>
</gene>
<dbReference type="SUPFAM" id="SSF52029">
    <property type="entry name" value="GroEL apical domain-like"/>
    <property type="match status" value="1"/>
</dbReference>
<dbReference type="EMBL" id="BSXT01003637">
    <property type="protein sequence ID" value="GMF54955.1"/>
    <property type="molecule type" value="Genomic_DNA"/>
</dbReference>
<sequence>MALNWFLEDLDAQRCPGRVVVNWSNDIAVAAVIRGIVSSKPTTGLDEITVDTVVIPLIIQAFVSVFTYVVDHPGEPMPVQLLFASGQTSMAKSQLWKQSIILDQPWPYRGRRQGAKRSVLSPPVCNVRVALFNITIEPLAEFECEDVNTSVNHSGSLSSFRLEALRQIGDRLELLGATAVLSQKIIPKYLQTYLAAKGIFTLDRLSATYIRKLTRIDA</sequence>
<dbReference type="GO" id="GO:0032502">
    <property type="term" value="P:developmental process"/>
    <property type="evidence" value="ECO:0007669"/>
    <property type="project" value="TreeGrafter"/>
</dbReference>
<dbReference type="GO" id="GO:0005737">
    <property type="term" value="C:cytoplasm"/>
    <property type="evidence" value="ECO:0007669"/>
    <property type="project" value="TreeGrafter"/>
</dbReference>
<proteinExistence type="predicted"/>
<evidence type="ECO:0000313" key="2">
    <source>
        <dbReference type="Proteomes" id="UP001165121"/>
    </source>
</evidence>
<comment type="caution">
    <text evidence="1">The sequence shown here is derived from an EMBL/GenBank/DDBJ whole genome shotgun (WGS) entry which is preliminary data.</text>
</comment>
<dbReference type="PANTHER" id="PTHR46787:SF1">
    <property type="entry name" value="MOLECULAR CHAPERONE MKKS"/>
    <property type="match status" value="1"/>
</dbReference>
<dbReference type="GO" id="GO:0006457">
    <property type="term" value="P:protein folding"/>
    <property type="evidence" value="ECO:0007669"/>
    <property type="project" value="InterPro"/>
</dbReference>
<dbReference type="AlphaFoldDB" id="A0A9W7D348"/>
<dbReference type="Proteomes" id="UP001165121">
    <property type="component" value="Unassembled WGS sequence"/>
</dbReference>
<dbReference type="OrthoDB" id="528704at2759"/>
<dbReference type="InterPro" id="IPR028790">
    <property type="entry name" value="MKKS"/>
</dbReference>
<dbReference type="GO" id="GO:0051131">
    <property type="term" value="P:chaperone-mediated protein complex assembly"/>
    <property type="evidence" value="ECO:0007669"/>
    <property type="project" value="TreeGrafter"/>
</dbReference>
<dbReference type="GO" id="GO:0005634">
    <property type="term" value="C:nucleus"/>
    <property type="evidence" value="ECO:0007669"/>
    <property type="project" value="TreeGrafter"/>
</dbReference>
<dbReference type="GO" id="GO:0060271">
    <property type="term" value="P:cilium assembly"/>
    <property type="evidence" value="ECO:0007669"/>
    <property type="project" value="InterPro"/>
</dbReference>
<accession>A0A9W7D348</accession>
<evidence type="ECO:0000313" key="1">
    <source>
        <dbReference type="EMBL" id="GMF54955.1"/>
    </source>
</evidence>
<dbReference type="PANTHER" id="PTHR46787">
    <property type="entry name" value="SYNDROMES PUTATIVE CHAPERONIN-RELATED"/>
    <property type="match status" value="1"/>
</dbReference>
<reference evidence="1" key="1">
    <citation type="submission" date="2023-04" db="EMBL/GenBank/DDBJ databases">
        <title>Phytophthora fragariaefolia NBRC 109709.</title>
        <authorList>
            <person name="Ichikawa N."/>
            <person name="Sato H."/>
            <person name="Tonouchi N."/>
        </authorList>
    </citation>
    <scope>NUCLEOTIDE SEQUENCE</scope>
    <source>
        <strain evidence="1">NBRC 109709</strain>
    </source>
</reference>
<name>A0A9W7D348_9STRA</name>
<organism evidence="1 2">
    <name type="scientific">Phytophthora fragariaefolia</name>
    <dbReference type="NCBI Taxonomy" id="1490495"/>
    <lineage>
        <taxon>Eukaryota</taxon>
        <taxon>Sar</taxon>
        <taxon>Stramenopiles</taxon>
        <taxon>Oomycota</taxon>
        <taxon>Peronosporomycetes</taxon>
        <taxon>Peronosporales</taxon>
        <taxon>Peronosporaceae</taxon>
        <taxon>Phytophthora</taxon>
    </lineage>
</organism>
<dbReference type="GO" id="GO:0051082">
    <property type="term" value="F:unfolded protein binding"/>
    <property type="evidence" value="ECO:0007669"/>
    <property type="project" value="InterPro"/>
</dbReference>
<dbReference type="InterPro" id="IPR027409">
    <property type="entry name" value="GroEL-like_apical_dom_sf"/>
</dbReference>
<protein>
    <submittedName>
        <fullName evidence="1">Unnamed protein product</fullName>
    </submittedName>
</protein>
<dbReference type="Gene3D" id="3.50.7.10">
    <property type="entry name" value="GroEL"/>
    <property type="match status" value="1"/>
</dbReference>
<keyword evidence="2" id="KW-1185">Reference proteome</keyword>